<dbReference type="Gramene" id="Pp3c2_6840V3.2">
    <property type="protein sequence ID" value="PAC:32934511.CDS.1"/>
    <property type="gene ID" value="Pp3c2_6840"/>
</dbReference>
<evidence type="ECO:0000313" key="2">
    <source>
        <dbReference type="EnsemblPlants" id="PAC:32934510.CDS.1"/>
    </source>
</evidence>
<evidence type="ECO:0000313" key="3">
    <source>
        <dbReference type="Proteomes" id="UP000006727"/>
    </source>
</evidence>
<organism evidence="1">
    <name type="scientific">Physcomitrium patens</name>
    <name type="common">Spreading-leaved earth moss</name>
    <name type="synonym">Physcomitrella patens</name>
    <dbReference type="NCBI Taxonomy" id="3218"/>
    <lineage>
        <taxon>Eukaryota</taxon>
        <taxon>Viridiplantae</taxon>
        <taxon>Streptophyta</taxon>
        <taxon>Embryophyta</taxon>
        <taxon>Bryophyta</taxon>
        <taxon>Bryophytina</taxon>
        <taxon>Bryopsida</taxon>
        <taxon>Funariidae</taxon>
        <taxon>Funariales</taxon>
        <taxon>Funariaceae</taxon>
        <taxon>Physcomitrium</taxon>
    </lineage>
</organism>
<dbReference type="Gramene" id="Pp3c2_6840V3.1">
    <property type="protein sequence ID" value="PAC:32934510.CDS.1"/>
    <property type="gene ID" value="Pp3c2_6840"/>
</dbReference>
<evidence type="ECO:0000313" key="1">
    <source>
        <dbReference type="EMBL" id="PNR59547.1"/>
    </source>
</evidence>
<sequence>MSTQLLRAQFTKTTFRVSSCNVASPSGVSLFLSMQPNVRQFWKSIERKENDHPLTFSSRLDDRKSPSQLPLSFSILCS</sequence>
<reference evidence="2" key="3">
    <citation type="submission" date="2020-12" db="UniProtKB">
        <authorList>
            <consortium name="EnsemblPlants"/>
        </authorList>
    </citation>
    <scope>IDENTIFICATION</scope>
</reference>
<dbReference type="EnsemblPlants" id="Pp3c2_6840V3.1">
    <property type="protein sequence ID" value="PAC:32934510.CDS.1"/>
    <property type="gene ID" value="Pp3c2_6840"/>
</dbReference>
<gene>
    <name evidence="1" type="ORF">PHYPA_002338</name>
</gene>
<dbReference type="InParanoid" id="A0A2K1L0J9"/>
<accession>A0A2K1L0J9</accession>
<reference evidence="1 3" key="2">
    <citation type="journal article" date="2018" name="Plant J.">
        <title>The Physcomitrella patens chromosome-scale assembly reveals moss genome structure and evolution.</title>
        <authorList>
            <person name="Lang D."/>
            <person name="Ullrich K.K."/>
            <person name="Murat F."/>
            <person name="Fuchs J."/>
            <person name="Jenkins J."/>
            <person name="Haas F.B."/>
            <person name="Piednoel M."/>
            <person name="Gundlach H."/>
            <person name="Van Bel M."/>
            <person name="Meyberg R."/>
            <person name="Vives C."/>
            <person name="Morata J."/>
            <person name="Symeonidi A."/>
            <person name="Hiss M."/>
            <person name="Muchero W."/>
            <person name="Kamisugi Y."/>
            <person name="Saleh O."/>
            <person name="Blanc G."/>
            <person name="Decker E.L."/>
            <person name="van Gessel N."/>
            <person name="Grimwood J."/>
            <person name="Hayes R.D."/>
            <person name="Graham S.W."/>
            <person name="Gunter L.E."/>
            <person name="McDaniel S.F."/>
            <person name="Hoernstein S.N.W."/>
            <person name="Larsson A."/>
            <person name="Li F.W."/>
            <person name="Perroud P.F."/>
            <person name="Phillips J."/>
            <person name="Ranjan P."/>
            <person name="Rokshar D.S."/>
            <person name="Rothfels C.J."/>
            <person name="Schneider L."/>
            <person name="Shu S."/>
            <person name="Stevenson D.W."/>
            <person name="Thummler F."/>
            <person name="Tillich M."/>
            <person name="Villarreal Aguilar J.C."/>
            <person name="Widiez T."/>
            <person name="Wong G.K."/>
            <person name="Wymore A."/>
            <person name="Zhang Y."/>
            <person name="Zimmer A.D."/>
            <person name="Quatrano R.S."/>
            <person name="Mayer K.F.X."/>
            <person name="Goodstein D."/>
            <person name="Casacuberta J.M."/>
            <person name="Vandepoele K."/>
            <person name="Reski R."/>
            <person name="Cuming A.C."/>
            <person name="Tuskan G.A."/>
            <person name="Maumus F."/>
            <person name="Salse J."/>
            <person name="Schmutz J."/>
            <person name="Rensing S.A."/>
        </authorList>
    </citation>
    <scope>NUCLEOTIDE SEQUENCE [LARGE SCALE GENOMIC DNA]</scope>
    <source>
        <strain evidence="2 3">cv. Gransden 2004</strain>
    </source>
</reference>
<keyword evidence="3" id="KW-1185">Reference proteome</keyword>
<reference evidence="1 3" key="1">
    <citation type="journal article" date="2008" name="Science">
        <title>The Physcomitrella genome reveals evolutionary insights into the conquest of land by plants.</title>
        <authorList>
            <person name="Rensing S."/>
            <person name="Lang D."/>
            <person name="Zimmer A."/>
            <person name="Terry A."/>
            <person name="Salamov A."/>
            <person name="Shapiro H."/>
            <person name="Nishiyama T."/>
            <person name="Perroud P.-F."/>
            <person name="Lindquist E."/>
            <person name="Kamisugi Y."/>
            <person name="Tanahashi T."/>
            <person name="Sakakibara K."/>
            <person name="Fujita T."/>
            <person name="Oishi K."/>
            <person name="Shin-I T."/>
            <person name="Kuroki Y."/>
            <person name="Toyoda A."/>
            <person name="Suzuki Y."/>
            <person name="Hashimoto A."/>
            <person name="Yamaguchi K."/>
            <person name="Sugano A."/>
            <person name="Kohara Y."/>
            <person name="Fujiyama A."/>
            <person name="Anterola A."/>
            <person name="Aoki S."/>
            <person name="Ashton N."/>
            <person name="Barbazuk W.B."/>
            <person name="Barker E."/>
            <person name="Bennetzen J."/>
            <person name="Bezanilla M."/>
            <person name="Blankenship R."/>
            <person name="Cho S.H."/>
            <person name="Dutcher S."/>
            <person name="Estelle M."/>
            <person name="Fawcett J.A."/>
            <person name="Gundlach H."/>
            <person name="Hanada K."/>
            <person name="Heyl A."/>
            <person name="Hicks K.A."/>
            <person name="Hugh J."/>
            <person name="Lohr M."/>
            <person name="Mayer K."/>
            <person name="Melkozernov A."/>
            <person name="Murata T."/>
            <person name="Nelson D."/>
            <person name="Pils B."/>
            <person name="Prigge M."/>
            <person name="Reiss B."/>
            <person name="Renner T."/>
            <person name="Rombauts S."/>
            <person name="Rushton P."/>
            <person name="Sanderfoot A."/>
            <person name="Schween G."/>
            <person name="Shiu S.-H."/>
            <person name="Stueber K."/>
            <person name="Theodoulou F.L."/>
            <person name="Tu H."/>
            <person name="Van de Peer Y."/>
            <person name="Verrier P.J."/>
            <person name="Waters E."/>
            <person name="Wood A."/>
            <person name="Yang L."/>
            <person name="Cove D."/>
            <person name="Cuming A."/>
            <person name="Hasebe M."/>
            <person name="Lucas S."/>
            <person name="Mishler D.B."/>
            <person name="Reski R."/>
            <person name="Grigoriev I."/>
            <person name="Quatrano R.S."/>
            <person name="Boore J.L."/>
        </authorList>
    </citation>
    <scope>NUCLEOTIDE SEQUENCE [LARGE SCALE GENOMIC DNA]</scope>
    <source>
        <strain evidence="2 3">cv. Gransden 2004</strain>
    </source>
</reference>
<dbReference type="Proteomes" id="UP000006727">
    <property type="component" value="Chromosome 2"/>
</dbReference>
<dbReference type="EMBL" id="ABEU02000002">
    <property type="protein sequence ID" value="PNR59547.1"/>
    <property type="molecule type" value="Genomic_DNA"/>
</dbReference>
<name>A0A2K1L0J9_PHYPA</name>
<dbReference type="AlphaFoldDB" id="A0A2K1L0J9"/>
<proteinExistence type="predicted"/>
<protein>
    <submittedName>
        <fullName evidence="1 2">Uncharacterized protein</fullName>
    </submittedName>
</protein>
<dbReference type="EnsemblPlants" id="Pp3c2_6840V3.2">
    <property type="protein sequence ID" value="PAC:32934511.CDS.1"/>
    <property type="gene ID" value="Pp3c2_6840"/>
</dbReference>